<dbReference type="Proteomes" id="UP000785679">
    <property type="component" value="Unassembled WGS sequence"/>
</dbReference>
<evidence type="ECO:0000313" key="2">
    <source>
        <dbReference type="EMBL" id="TNV87664.1"/>
    </source>
</evidence>
<keyword evidence="3" id="KW-1185">Reference proteome</keyword>
<gene>
    <name evidence="2" type="ORF">FGO68_gene12368</name>
</gene>
<evidence type="ECO:0000313" key="3">
    <source>
        <dbReference type="Proteomes" id="UP000785679"/>
    </source>
</evidence>
<accession>A0A8J8T9V9</accession>
<name>A0A8J8T9V9_HALGN</name>
<feature type="compositionally biased region" description="Basic and acidic residues" evidence="1">
    <location>
        <begin position="84"/>
        <end position="98"/>
    </location>
</feature>
<sequence length="133" mass="14980">MALDYAFPITPEAQVSLEKRLGGEQDKPLKQVENLQVSSRSAPVFAQTGNEPSHTEHCKMINVSREGEARQNIDPRINNVSSAGEKEHRQNDNADSEGKIAQQNCNPNYKSVLDKSQDNDFQKQVRAIFHLNY</sequence>
<proteinExistence type="predicted"/>
<feature type="region of interest" description="Disordered" evidence="1">
    <location>
        <begin position="76"/>
        <end position="103"/>
    </location>
</feature>
<dbReference type="AlphaFoldDB" id="A0A8J8T9V9"/>
<protein>
    <submittedName>
        <fullName evidence="2">Uncharacterized protein</fullName>
    </submittedName>
</protein>
<reference evidence="2" key="1">
    <citation type="submission" date="2019-06" db="EMBL/GenBank/DDBJ databases">
        <authorList>
            <person name="Zheng W."/>
        </authorList>
    </citation>
    <scope>NUCLEOTIDE SEQUENCE</scope>
    <source>
        <strain evidence="2">QDHG01</strain>
    </source>
</reference>
<comment type="caution">
    <text evidence="2">The sequence shown here is derived from an EMBL/GenBank/DDBJ whole genome shotgun (WGS) entry which is preliminary data.</text>
</comment>
<organism evidence="2 3">
    <name type="scientific">Halteria grandinella</name>
    <dbReference type="NCBI Taxonomy" id="5974"/>
    <lineage>
        <taxon>Eukaryota</taxon>
        <taxon>Sar</taxon>
        <taxon>Alveolata</taxon>
        <taxon>Ciliophora</taxon>
        <taxon>Intramacronucleata</taxon>
        <taxon>Spirotrichea</taxon>
        <taxon>Stichotrichia</taxon>
        <taxon>Sporadotrichida</taxon>
        <taxon>Halteriidae</taxon>
        <taxon>Halteria</taxon>
    </lineage>
</organism>
<evidence type="ECO:0000256" key="1">
    <source>
        <dbReference type="SAM" id="MobiDB-lite"/>
    </source>
</evidence>
<dbReference type="EMBL" id="RRYP01000289">
    <property type="protein sequence ID" value="TNV87664.1"/>
    <property type="molecule type" value="Genomic_DNA"/>
</dbReference>